<dbReference type="Gene3D" id="1.25.40.420">
    <property type="match status" value="1"/>
</dbReference>
<dbReference type="PROSITE" id="PS50144">
    <property type="entry name" value="MATH"/>
    <property type="match status" value="1"/>
</dbReference>
<dbReference type="PROSITE" id="PS50097">
    <property type="entry name" value="BTB"/>
    <property type="match status" value="1"/>
</dbReference>
<proteinExistence type="predicted"/>
<gene>
    <name evidence="3" type="primary">Tdpoz5_26</name>
    <name evidence="3" type="ORF">AVEN_122792_1</name>
</gene>
<organism evidence="3 4">
    <name type="scientific">Araneus ventricosus</name>
    <name type="common">Orbweaver spider</name>
    <name type="synonym">Epeira ventricosa</name>
    <dbReference type="NCBI Taxonomy" id="182803"/>
    <lineage>
        <taxon>Eukaryota</taxon>
        <taxon>Metazoa</taxon>
        <taxon>Ecdysozoa</taxon>
        <taxon>Arthropoda</taxon>
        <taxon>Chelicerata</taxon>
        <taxon>Arachnida</taxon>
        <taxon>Araneae</taxon>
        <taxon>Araneomorphae</taxon>
        <taxon>Entelegynae</taxon>
        <taxon>Araneoidea</taxon>
        <taxon>Araneidae</taxon>
        <taxon>Araneus</taxon>
    </lineage>
</organism>
<dbReference type="InterPro" id="IPR011333">
    <property type="entry name" value="SKP1/BTB/POZ_sf"/>
</dbReference>
<dbReference type="Gene3D" id="3.30.710.10">
    <property type="entry name" value="Potassium Channel Kv1.1, Chain A"/>
    <property type="match status" value="1"/>
</dbReference>
<dbReference type="GO" id="GO:0030163">
    <property type="term" value="P:protein catabolic process"/>
    <property type="evidence" value="ECO:0007669"/>
    <property type="project" value="UniProtKB-ARBA"/>
</dbReference>
<reference evidence="3 4" key="1">
    <citation type="journal article" date="2019" name="Sci. Rep.">
        <title>Orb-weaving spider Araneus ventricosus genome elucidates the spidroin gene catalogue.</title>
        <authorList>
            <person name="Kono N."/>
            <person name="Nakamura H."/>
            <person name="Ohtoshi R."/>
            <person name="Moran D.A.P."/>
            <person name="Shinohara A."/>
            <person name="Yoshida Y."/>
            <person name="Fujiwara M."/>
            <person name="Mori M."/>
            <person name="Tomita M."/>
            <person name="Arakawa K."/>
        </authorList>
    </citation>
    <scope>NUCLEOTIDE SEQUENCE [LARGE SCALE GENOMIC DNA]</scope>
</reference>
<dbReference type="PANTHER" id="PTHR24413">
    <property type="entry name" value="SPECKLE-TYPE POZ PROTEIN"/>
    <property type="match status" value="1"/>
</dbReference>
<name>A0A4Y2MC46_ARAVE</name>
<evidence type="ECO:0000259" key="1">
    <source>
        <dbReference type="PROSITE" id="PS50097"/>
    </source>
</evidence>
<dbReference type="CDD" id="cd00121">
    <property type="entry name" value="MATH"/>
    <property type="match status" value="1"/>
</dbReference>
<dbReference type="InterPro" id="IPR000210">
    <property type="entry name" value="BTB/POZ_dom"/>
</dbReference>
<dbReference type="AlphaFoldDB" id="A0A4Y2MC46"/>
<evidence type="ECO:0000313" key="3">
    <source>
        <dbReference type="EMBL" id="GBN23980.1"/>
    </source>
</evidence>
<dbReference type="InterPro" id="IPR008974">
    <property type="entry name" value="TRAF-like"/>
</dbReference>
<keyword evidence="4" id="KW-1185">Reference proteome</keyword>
<dbReference type="OrthoDB" id="6359816at2759"/>
<evidence type="ECO:0000313" key="4">
    <source>
        <dbReference type="Proteomes" id="UP000499080"/>
    </source>
</evidence>
<dbReference type="InterPro" id="IPR002083">
    <property type="entry name" value="MATH/TRAF_dom"/>
</dbReference>
<dbReference type="Proteomes" id="UP000499080">
    <property type="component" value="Unassembled WGS sequence"/>
</dbReference>
<protein>
    <submittedName>
        <fullName evidence="3">TD and POZ domain-containing protein 5</fullName>
    </submittedName>
</protein>
<dbReference type="Pfam" id="PF00651">
    <property type="entry name" value="BTB"/>
    <property type="match status" value="1"/>
</dbReference>
<dbReference type="EMBL" id="BGPR01007062">
    <property type="protein sequence ID" value="GBN23980.1"/>
    <property type="molecule type" value="Genomic_DNA"/>
</dbReference>
<sequence length="498" mass="57695">MAARNGGETNGCTFQWKIENISQCWLKTGEIIPSPTFVEDVLEGTKWSLRLFPRGEANDSVISFYLHREKDSSGPANYVVNYRLAFLDKDGSFLNKKTILKRCFTKDQSQGFIIYVAREKVFVTERETFLPEDTLTVQCTIWNKEEEPVKPKHFYARTVFKENRRSFMWRINEFSALKRGLRNKFKDCLIDFELILNEEKGFEKKMVLCMNSFDENIKYFSIKTSIADSDGKKENCGIHEYFPSDLKKGVLLKRLLTETLMENNSRCLPIDALYLDCEYVSLTTSLLYEYFGSGITSKLTNEVLESRQEHSIGKEDSLNTAELVKDLKFMYNDAICSDTELRTSSQTFPTHKAILSARSSVFRRMFANDMKEKTSGQVDIDDLEDDTVHRMLTYIYTDSVEDLQLESASKLYAATDKYEILSLKSRCSSFLKENLCPENACDVLVLADLHNDDELKSVVQDYILGKRKEIFCSQEWKDFMSTHLKLAADIMYKKIYQE</sequence>
<dbReference type="Pfam" id="PF22486">
    <property type="entry name" value="MATH_2"/>
    <property type="match status" value="1"/>
</dbReference>
<accession>A0A4Y2MC46</accession>
<dbReference type="SUPFAM" id="SSF49599">
    <property type="entry name" value="TRAF domain-like"/>
    <property type="match status" value="1"/>
</dbReference>
<feature type="domain" description="BTB" evidence="1">
    <location>
        <begin position="337"/>
        <end position="404"/>
    </location>
</feature>
<dbReference type="Gene3D" id="2.60.210.10">
    <property type="entry name" value="Apoptosis, Tumor Necrosis Factor Receptor Associated Protein 2, Chain A"/>
    <property type="match status" value="1"/>
</dbReference>
<evidence type="ECO:0000259" key="2">
    <source>
        <dbReference type="PROSITE" id="PS50144"/>
    </source>
</evidence>
<feature type="domain" description="MATH" evidence="2">
    <location>
        <begin position="11"/>
        <end position="141"/>
    </location>
</feature>
<comment type="caution">
    <text evidence="3">The sequence shown here is derived from an EMBL/GenBank/DDBJ whole genome shotgun (WGS) entry which is preliminary data.</text>
</comment>
<dbReference type="SUPFAM" id="SSF54695">
    <property type="entry name" value="POZ domain"/>
    <property type="match status" value="1"/>
</dbReference>
<dbReference type="SMART" id="SM00225">
    <property type="entry name" value="BTB"/>
    <property type="match status" value="1"/>
</dbReference>